<dbReference type="EMBL" id="MHHS01000051">
    <property type="protein sequence ID" value="OGY35167.1"/>
    <property type="molecule type" value="Genomic_DNA"/>
</dbReference>
<dbReference type="GO" id="GO:0006313">
    <property type="term" value="P:DNA transposition"/>
    <property type="evidence" value="ECO:0007669"/>
    <property type="project" value="InterPro"/>
</dbReference>
<evidence type="ECO:0000313" key="2">
    <source>
        <dbReference type="EMBL" id="OGY35167.1"/>
    </source>
</evidence>
<comment type="caution">
    <text evidence="2">The sequence shown here is derived from an EMBL/GenBank/DDBJ whole genome shotgun (WGS) entry which is preliminary data.</text>
</comment>
<accession>A0A1G1X761</accession>
<proteinExistence type="predicted"/>
<dbReference type="InterPro" id="IPR002686">
    <property type="entry name" value="Transposase_17"/>
</dbReference>
<reference evidence="2 3" key="1">
    <citation type="journal article" date="2016" name="Nat. Commun.">
        <title>Thousands of microbial genomes shed light on interconnected biogeochemical processes in an aquifer system.</title>
        <authorList>
            <person name="Anantharaman K."/>
            <person name="Brown C.T."/>
            <person name="Hug L.A."/>
            <person name="Sharon I."/>
            <person name="Castelle C.J."/>
            <person name="Probst A.J."/>
            <person name="Thomas B.C."/>
            <person name="Singh A."/>
            <person name="Wilkins M.J."/>
            <person name="Karaoz U."/>
            <person name="Brodie E.L."/>
            <person name="Williams K.H."/>
            <person name="Hubbard S.S."/>
            <person name="Banfield J.F."/>
        </authorList>
    </citation>
    <scope>NUCLEOTIDE SEQUENCE [LARGE SCALE GENOMIC DNA]</scope>
</reference>
<gene>
    <name evidence="2" type="ORF">A3E36_00635</name>
</gene>
<evidence type="ECO:0000259" key="1">
    <source>
        <dbReference type="SMART" id="SM01321"/>
    </source>
</evidence>
<evidence type="ECO:0000313" key="3">
    <source>
        <dbReference type="Proteomes" id="UP000177941"/>
    </source>
</evidence>
<dbReference type="Gene3D" id="3.30.70.1290">
    <property type="entry name" value="Transposase IS200-like"/>
    <property type="match status" value="1"/>
</dbReference>
<dbReference type="Proteomes" id="UP000177941">
    <property type="component" value="Unassembled WGS sequence"/>
</dbReference>
<dbReference type="SUPFAM" id="SSF143422">
    <property type="entry name" value="Transposase IS200-like"/>
    <property type="match status" value="1"/>
</dbReference>
<dbReference type="NCBIfam" id="NF033573">
    <property type="entry name" value="transpos_IS200"/>
    <property type="match status" value="1"/>
</dbReference>
<feature type="domain" description="Transposase IS200-like" evidence="1">
    <location>
        <begin position="10"/>
        <end position="129"/>
    </location>
</feature>
<sequence length="141" mass="16507">MRYRKQAHAVYLCEYHVVLTPKYRRKVINEGIFAFMALKLQEIRKHYSEIEFKEINHDVDHLHLLISIPPKMAPGTAVRIIKTNTSRAIREKCPFIKQIYWGGGFWSDGYFVSTVGVNEDIIRRYIKMQGKEDSGQAMLAF</sequence>
<dbReference type="Pfam" id="PF01797">
    <property type="entry name" value="Y1_Tnp"/>
    <property type="match status" value="1"/>
</dbReference>
<dbReference type="PANTHER" id="PTHR33360:SF2">
    <property type="entry name" value="TRANSPOSASE FOR INSERTION SEQUENCE ELEMENT IS200"/>
    <property type="match status" value="1"/>
</dbReference>
<protein>
    <recommendedName>
        <fullName evidence="1">Transposase IS200-like domain-containing protein</fullName>
    </recommendedName>
</protein>
<dbReference type="SMART" id="SM01321">
    <property type="entry name" value="Y1_Tnp"/>
    <property type="match status" value="1"/>
</dbReference>
<organism evidence="2 3">
    <name type="scientific">Candidatus Andersenbacteria bacterium RIFCSPHIGHO2_12_FULL_45_11b</name>
    <dbReference type="NCBI Taxonomy" id="1797282"/>
    <lineage>
        <taxon>Bacteria</taxon>
        <taxon>Candidatus Anderseniibacteriota</taxon>
    </lineage>
</organism>
<dbReference type="PANTHER" id="PTHR33360">
    <property type="entry name" value="TRANSPOSASE FOR INSERTION SEQUENCE ELEMENT IS200"/>
    <property type="match status" value="1"/>
</dbReference>
<dbReference type="InterPro" id="IPR036515">
    <property type="entry name" value="Transposase_17_sf"/>
</dbReference>
<name>A0A1G1X761_9BACT</name>
<dbReference type="GO" id="GO:0004803">
    <property type="term" value="F:transposase activity"/>
    <property type="evidence" value="ECO:0007669"/>
    <property type="project" value="InterPro"/>
</dbReference>
<dbReference type="GO" id="GO:0003677">
    <property type="term" value="F:DNA binding"/>
    <property type="evidence" value="ECO:0007669"/>
    <property type="project" value="InterPro"/>
</dbReference>
<dbReference type="AlphaFoldDB" id="A0A1G1X761"/>